<reference evidence="3" key="1">
    <citation type="submission" date="2020-05" db="EMBL/GenBank/DDBJ databases">
        <title>WGS assembly of Panicum virgatum.</title>
        <authorList>
            <person name="Lovell J.T."/>
            <person name="Jenkins J."/>
            <person name="Shu S."/>
            <person name="Juenger T.E."/>
            <person name="Schmutz J."/>
        </authorList>
    </citation>
    <scope>NUCLEOTIDE SEQUENCE</scope>
    <source>
        <strain evidence="3">AP13</strain>
    </source>
</reference>
<dbReference type="PANTHER" id="PTHR35545">
    <property type="entry name" value="F-BOX DOMAIN-CONTAINING PROTEIN"/>
    <property type="match status" value="1"/>
</dbReference>
<sequence length="522" mass="59926">MFIYVRLLFLPVYVVDLLWSSLVLVYVRLITSSSAFLLFFFSFRIWTTRIGSASSMLTDDILLSIMERVDITTCVRTSVLSNRWKHLPWLLRELNIDVKRFLSVPSPNPIEVKQMDEAMASLTKAITSFLATSRSEATIKRLQLRLYLVNDYSDAIGPIVSQAIDTGSVEGLDLAIVDEKEPDDCRDEEMLQQARTVDSFFSTYPSVLHCLTKLSLYNVLFAEWDLHHILFDCCKQLQHLSLFNCDAGGFSAWEIQAPDSKLSVLELSFCCLGELKVLCLPKLERLRWHTWISPKRPLSFDVVPSLKELSLVCGAIVDHRGFMLSEVLKDTTAVHNLTLNFQGERIWIKPEGKQLCTAFNKLRKLSLHGIFVEYDLLWTIVLLEAATSIEIFDIEIWEHPCILDTEGRRQTFGERTNPSWKVAEFKSCKEWPLKEFQITGFSPMEQQITLIRAIMQRASNLQTIILKDYQTCDYCEEIGALPRCERLPPERVFPKGKGEQDTAVEQLIRDMPDCNIQIIFGN</sequence>
<feature type="transmembrane region" description="Helical" evidence="1">
    <location>
        <begin position="17"/>
        <end position="41"/>
    </location>
</feature>
<keyword evidence="4" id="KW-1185">Reference proteome</keyword>
<dbReference type="AlphaFoldDB" id="A0A8T0VRG9"/>
<evidence type="ECO:0000313" key="4">
    <source>
        <dbReference type="Proteomes" id="UP000823388"/>
    </source>
</evidence>
<dbReference type="InterPro" id="IPR032675">
    <property type="entry name" value="LRR_dom_sf"/>
</dbReference>
<protein>
    <recommendedName>
        <fullName evidence="2">At1g61320/AtMIF1 LRR domain-containing protein</fullName>
    </recommendedName>
</protein>
<name>A0A8T0VRG9_PANVG</name>
<evidence type="ECO:0000259" key="2">
    <source>
        <dbReference type="Pfam" id="PF23622"/>
    </source>
</evidence>
<accession>A0A8T0VRG9</accession>
<dbReference type="InterPro" id="IPR036047">
    <property type="entry name" value="F-box-like_dom_sf"/>
</dbReference>
<dbReference type="PANTHER" id="PTHR35545:SF28">
    <property type="entry name" value="OS07G0645701 PROTEIN"/>
    <property type="match status" value="1"/>
</dbReference>
<dbReference type="EMBL" id="CM029040">
    <property type="protein sequence ID" value="KAG2638782.1"/>
    <property type="molecule type" value="Genomic_DNA"/>
</dbReference>
<comment type="caution">
    <text evidence="3">The sequence shown here is derived from an EMBL/GenBank/DDBJ whole genome shotgun (WGS) entry which is preliminary data.</text>
</comment>
<dbReference type="SUPFAM" id="SSF81383">
    <property type="entry name" value="F-box domain"/>
    <property type="match status" value="1"/>
</dbReference>
<keyword evidence="1" id="KW-0472">Membrane</keyword>
<organism evidence="3 4">
    <name type="scientific">Panicum virgatum</name>
    <name type="common">Blackwell switchgrass</name>
    <dbReference type="NCBI Taxonomy" id="38727"/>
    <lineage>
        <taxon>Eukaryota</taxon>
        <taxon>Viridiplantae</taxon>
        <taxon>Streptophyta</taxon>
        <taxon>Embryophyta</taxon>
        <taxon>Tracheophyta</taxon>
        <taxon>Spermatophyta</taxon>
        <taxon>Magnoliopsida</taxon>
        <taxon>Liliopsida</taxon>
        <taxon>Poales</taxon>
        <taxon>Poaceae</taxon>
        <taxon>PACMAD clade</taxon>
        <taxon>Panicoideae</taxon>
        <taxon>Panicodae</taxon>
        <taxon>Paniceae</taxon>
        <taxon>Panicinae</taxon>
        <taxon>Panicum</taxon>
        <taxon>Panicum sect. Hiantes</taxon>
    </lineage>
</organism>
<feature type="domain" description="At1g61320/AtMIF1 LRR" evidence="2">
    <location>
        <begin position="207"/>
        <end position="484"/>
    </location>
</feature>
<dbReference type="Pfam" id="PF23622">
    <property type="entry name" value="LRR_At1g61320_AtMIF1"/>
    <property type="match status" value="1"/>
</dbReference>
<dbReference type="Proteomes" id="UP000823388">
    <property type="component" value="Chromosome 2N"/>
</dbReference>
<proteinExistence type="predicted"/>
<dbReference type="SUPFAM" id="SSF52047">
    <property type="entry name" value="RNI-like"/>
    <property type="match status" value="1"/>
</dbReference>
<keyword evidence="1" id="KW-1133">Transmembrane helix</keyword>
<evidence type="ECO:0000256" key="1">
    <source>
        <dbReference type="SAM" id="Phobius"/>
    </source>
</evidence>
<evidence type="ECO:0000313" key="3">
    <source>
        <dbReference type="EMBL" id="KAG2638782.1"/>
    </source>
</evidence>
<gene>
    <name evidence="3" type="ORF">PVAP13_2NG576766</name>
</gene>
<dbReference type="InterPro" id="IPR055357">
    <property type="entry name" value="LRR_At1g61320_AtMIF1"/>
</dbReference>
<keyword evidence="1" id="KW-0812">Transmembrane</keyword>
<dbReference type="Gene3D" id="3.80.10.10">
    <property type="entry name" value="Ribonuclease Inhibitor"/>
    <property type="match status" value="1"/>
</dbReference>